<reference evidence="2 3" key="1">
    <citation type="submission" date="2020-01" db="EMBL/GenBank/DDBJ databases">
        <title>A novel Bacillus sp. from Pasinler.</title>
        <authorList>
            <person name="Adiguzel A."/>
            <person name="Ay H."/>
            <person name="Baltaci M.O."/>
        </authorList>
    </citation>
    <scope>NUCLEOTIDE SEQUENCE [LARGE SCALE GENOMIC DNA]</scope>
    <source>
        <strain evidence="2 3">P1</strain>
    </source>
</reference>
<evidence type="ECO:0000259" key="1">
    <source>
        <dbReference type="PROSITE" id="PS51819"/>
    </source>
</evidence>
<proteinExistence type="predicted"/>
<dbReference type="InterPro" id="IPR037523">
    <property type="entry name" value="VOC_core"/>
</dbReference>
<dbReference type="InterPro" id="IPR029068">
    <property type="entry name" value="Glyas_Bleomycin-R_OHBP_Dase"/>
</dbReference>
<evidence type="ECO:0000313" key="2">
    <source>
        <dbReference type="EMBL" id="NCU18975.1"/>
    </source>
</evidence>
<evidence type="ECO:0000313" key="3">
    <source>
        <dbReference type="Proteomes" id="UP000743899"/>
    </source>
</evidence>
<dbReference type="PROSITE" id="PS51819">
    <property type="entry name" value="VOC"/>
    <property type="match status" value="1"/>
</dbReference>
<organism evidence="2 3">
    <name type="scientific">Pallidibacillus pasinlerensis</name>
    <dbReference type="NCBI Taxonomy" id="2703818"/>
    <lineage>
        <taxon>Bacteria</taxon>
        <taxon>Bacillati</taxon>
        <taxon>Bacillota</taxon>
        <taxon>Bacilli</taxon>
        <taxon>Bacillales</taxon>
        <taxon>Bacillaceae</taxon>
        <taxon>Pallidibacillus</taxon>
    </lineage>
</organism>
<dbReference type="Proteomes" id="UP000743899">
    <property type="component" value="Unassembled WGS sequence"/>
</dbReference>
<dbReference type="SUPFAM" id="SSF54593">
    <property type="entry name" value="Glyoxalase/Bleomycin resistance protein/Dihydroxybiphenyl dioxygenase"/>
    <property type="match status" value="1"/>
</dbReference>
<name>A0ABX0A9T6_9BACI</name>
<dbReference type="RefSeq" id="WP_161921809.1">
    <property type="nucleotide sequence ID" value="NZ_JAACYS010000100.1"/>
</dbReference>
<sequence length="147" mass="17160">MVGVEIDFVVKDSVEALELYEKIFDIERVEVTNFDRGQNEAIFNLYGVRFHMLDENPAFHLIAPKEDDPKTMWLNIAVPDINATYNKAMELGCKEVQPVTEMAEFGIANAIFQDPFGYIWMLHQINKVVSFEERVKYFEENMDKDQK</sequence>
<dbReference type="Pfam" id="PF00903">
    <property type="entry name" value="Glyoxalase"/>
    <property type="match status" value="1"/>
</dbReference>
<accession>A0ABX0A9T6</accession>
<dbReference type="Gene3D" id="3.10.180.10">
    <property type="entry name" value="2,3-Dihydroxybiphenyl 1,2-Dioxygenase, domain 1"/>
    <property type="match status" value="1"/>
</dbReference>
<feature type="domain" description="VOC" evidence="1">
    <location>
        <begin position="1"/>
        <end position="125"/>
    </location>
</feature>
<dbReference type="EMBL" id="JAACYS010000100">
    <property type="protein sequence ID" value="NCU18975.1"/>
    <property type="molecule type" value="Genomic_DNA"/>
</dbReference>
<protein>
    <submittedName>
        <fullName evidence="2">VOC family protein</fullName>
    </submittedName>
</protein>
<keyword evidence="3" id="KW-1185">Reference proteome</keyword>
<gene>
    <name evidence="2" type="ORF">GW534_14990</name>
</gene>
<comment type="caution">
    <text evidence="2">The sequence shown here is derived from an EMBL/GenBank/DDBJ whole genome shotgun (WGS) entry which is preliminary data.</text>
</comment>
<dbReference type="InterPro" id="IPR004360">
    <property type="entry name" value="Glyas_Fos-R_dOase_dom"/>
</dbReference>